<dbReference type="Gene3D" id="1.10.10.10">
    <property type="entry name" value="Winged helix-like DNA-binding domain superfamily/Winged helix DNA-binding domain"/>
    <property type="match status" value="1"/>
</dbReference>
<evidence type="ECO:0000259" key="5">
    <source>
        <dbReference type="PROSITE" id="PS50931"/>
    </source>
</evidence>
<dbReference type="Pfam" id="PF03466">
    <property type="entry name" value="LysR_substrate"/>
    <property type="match status" value="1"/>
</dbReference>
<proteinExistence type="inferred from homology"/>
<evidence type="ECO:0000256" key="1">
    <source>
        <dbReference type="ARBA" id="ARBA00009437"/>
    </source>
</evidence>
<comment type="caution">
    <text evidence="6">The sequence shown here is derived from an EMBL/GenBank/DDBJ whole genome shotgun (WGS) entry which is preliminary data.</text>
</comment>
<reference evidence="6 7" key="1">
    <citation type="submission" date="2018-01" db="EMBL/GenBank/DDBJ databases">
        <title>Whole genome sequencing of Histamine producing bacteria.</title>
        <authorList>
            <person name="Butler K."/>
        </authorList>
    </citation>
    <scope>NUCLEOTIDE SEQUENCE [LARGE SCALE GENOMIC DNA]</scope>
    <source>
        <strain evidence="6 7">A2-1</strain>
    </source>
</reference>
<dbReference type="CDD" id="cd08422">
    <property type="entry name" value="PBP2_CrgA_like"/>
    <property type="match status" value="1"/>
</dbReference>
<dbReference type="PROSITE" id="PS50931">
    <property type="entry name" value="HTH_LYSR"/>
    <property type="match status" value="1"/>
</dbReference>
<evidence type="ECO:0000256" key="3">
    <source>
        <dbReference type="ARBA" id="ARBA00023125"/>
    </source>
</evidence>
<dbReference type="Proteomes" id="UP000241440">
    <property type="component" value="Unassembled WGS sequence"/>
</dbReference>
<dbReference type="InterPro" id="IPR036388">
    <property type="entry name" value="WH-like_DNA-bd_sf"/>
</dbReference>
<sequence length="301" mass="34067">MDLLKSIETFQLVVEHKSFSGAAHAMNLVPSAVSRQVSELEKWLGVRLLQRTTRSIGLTTEGRAYLAKMALISQNVEELKGVTPATATLKGELRITAPLILGKYILPPILSLFRKQHPEVKLSLFLTNRNVNLIEEGYDLALRVGELVDSELIARSLGEYKIKTVATPNYIQRNGEVLIPQDLKQHTCLINSARQTPRRWTYQMNDKVIQIKVNGEIESNDSDVLREFCSQDQGILQLPDFQTNHLVKKGELIEILSQYSPPPQQISLLFTRNRLMGPAQRTLIDFLVSQFDKSPIEEPIR</sequence>
<dbReference type="EMBL" id="PYOY01000004">
    <property type="protein sequence ID" value="PSX07506.1"/>
    <property type="molecule type" value="Genomic_DNA"/>
</dbReference>
<dbReference type="InterPro" id="IPR000847">
    <property type="entry name" value="LysR_HTH_N"/>
</dbReference>
<keyword evidence="3" id="KW-0238">DNA-binding</keyword>
<dbReference type="FunFam" id="1.10.10.10:FF:000001">
    <property type="entry name" value="LysR family transcriptional regulator"/>
    <property type="match status" value="1"/>
</dbReference>
<keyword evidence="4" id="KW-0804">Transcription</keyword>
<name>A0A855SGD5_PHOAN</name>
<dbReference type="RefSeq" id="WP_045083168.1">
    <property type="nucleotide sequence ID" value="NZ_JZSX01000004.1"/>
</dbReference>
<dbReference type="GeneID" id="61228639"/>
<dbReference type="AlphaFoldDB" id="A0A855SGD5"/>
<dbReference type="SUPFAM" id="SSF46785">
    <property type="entry name" value="Winged helix' DNA-binding domain"/>
    <property type="match status" value="1"/>
</dbReference>
<dbReference type="GO" id="GO:0043565">
    <property type="term" value="F:sequence-specific DNA binding"/>
    <property type="evidence" value="ECO:0007669"/>
    <property type="project" value="TreeGrafter"/>
</dbReference>
<comment type="similarity">
    <text evidence="1">Belongs to the LysR transcriptional regulatory family.</text>
</comment>
<evidence type="ECO:0000313" key="7">
    <source>
        <dbReference type="Proteomes" id="UP000241440"/>
    </source>
</evidence>
<dbReference type="Pfam" id="PF00126">
    <property type="entry name" value="HTH_1"/>
    <property type="match status" value="1"/>
</dbReference>
<dbReference type="InterPro" id="IPR058163">
    <property type="entry name" value="LysR-type_TF_proteobact-type"/>
</dbReference>
<accession>A0A855SGD5</accession>
<evidence type="ECO:0000256" key="2">
    <source>
        <dbReference type="ARBA" id="ARBA00023015"/>
    </source>
</evidence>
<evidence type="ECO:0000256" key="4">
    <source>
        <dbReference type="ARBA" id="ARBA00023163"/>
    </source>
</evidence>
<gene>
    <name evidence="6" type="ORF">C0W41_09630</name>
</gene>
<protein>
    <submittedName>
        <fullName evidence="6">LysR family transcriptional regulator</fullName>
    </submittedName>
</protein>
<dbReference type="GO" id="GO:0006351">
    <property type="term" value="P:DNA-templated transcription"/>
    <property type="evidence" value="ECO:0007669"/>
    <property type="project" value="TreeGrafter"/>
</dbReference>
<dbReference type="PANTHER" id="PTHR30537:SF5">
    <property type="entry name" value="HTH-TYPE TRANSCRIPTIONAL ACTIVATOR TTDR-RELATED"/>
    <property type="match status" value="1"/>
</dbReference>
<dbReference type="InterPro" id="IPR036390">
    <property type="entry name" value="WH_DNA-bd_sf"/>
</dbReference>
<organism evidence="6 7">
    <name type="scientific">Photobacterium angustum</name>
    <dbReference type="NCBI Taxonomy" id="661"/>
    <lineage>
        <taxon>Bacteria</taxon>
        <taxon>Pseudomonadati</taxon>
        <taxon>Pseudomonadota</taxon>
        <taxon>Gammaproteobacteria</taxon>
        <taxon>Vibrionales</taxon>
        <taxon>Vibrionaceae</taxon>
        <taxon>Photobacterium</taxon>
    </lineage>
</organism>
<keyword evidence="2" id="KW-0805">Transcription regulation</keyword>
<feature type="domain" description="HTH lysR-type" evidence="5">
    <location>
        <begin position="1"/>
        <end position="59"/>
    </location>
</feature>
<dbReference type="Gene3D" id="3.40.190.290">
    <property type="match status" value="1"/>
</dbReference>
<dbReference type="SUPFAM" id="SSF53850">
    <property type="entry name" value="Periplasmic binding protein-like II"/>
    <property type="match status" value="1"/>
</dbReference>
<dbReference type="InterPro" id="IPR005119">
    <property type="entry name" value="LysR_subst-bd"/>
</dbReference>
<dbReference type="PANTHER" id="PTHR30537">
    <property type="entry name" value="HTH-TYPE TRANSCRIPTIONAL REGULATOR"/>
    <property type="match status" value="1"/>
</dbReference>
<dbReference type="GO" id="GO:0003700">
    <property type="term" value="F:DNA-binding transcription factor activity"/>
    <property type="evidence" value="ECO:0007669"/>
    <property type="project" value="InterPro"/>
</dbReference>
<evidence type="ECO:0000313" key="6">
    <source>
        <dbReference type="EMBL" id="PSX07506.1"/>
    </source>
</evidence>